<dbReference type="PANTHER" id="PTHR42748:SF7">
    <property type="entry name" value="NMRA LIKE REDOX SENSOR 1-RELATED"/>
    <property type="match status" value="1"/>
</dbReference>
<dbReference type="KEGG" id="mmas:MYMAC_006756"/>
<feature type="domain" description="NmrA-like" evidence="3">
    <location>
        <begin position="8"/>
        <end position="264"/>
    </location>
</feature>
<dbReference type="AlphaFoldDB" id="A0A250K4R6"/>
<sequence>MPMGFSRSVLVTGATGHQGGAVARKLLQRGHRVTAFVHHPESPAARELESLGAELAVGDYDDLDSIAQAARDMDTMFAAATPFGPGGVQAEVRHGKNLADAARLARVQHYVYSSVAGADRLTGIPHFDSKHRIETHVRTSGLPYTLLGPTFFMENFTSGMFEEGLKAGVLAMGLSPTRGLQMVALDDLAAFTVRVMEEPERFEEHRIEVASDEVTGQQAAGLLSMVSGHRIHYEQLPLDYIRERSEDLAAMYEWLDRKGYQADILTLRHKFPEVRWHTFEDWARGQDWSALTSPAWPHAAAEPVSP</sequence>
<evidence type="ECO:0000313" key="5">
    <source>
        <dbReference type="Proteomes" id="UP000217343"/>
    </source>
</evidence>
<dbReference type="OrthoDB" id="9794300at2"/>
<dbReference type="Pfam" id="PF05368">
    <property type="entry name" value="NmrA"/>
    <property type="match status" value="1"/>
</dbReference>
<reference evidence="4 5" key="1">
    <citation type="submission" date="2017-06" db="EMBL/GenBank/DDBJ databases">
        <title>Sequencing and comparative analysis of myxobacterial genomes.</title>
        <authorList>
            <person name="Rupp O."/>
            <person name="Goesmann A."/>
            <person name="Sogaard-Andersen L."/>
        </authorList>
    </citation>
    <scope>NUCLEOTIDE SEQUENCE [LARGE SCALE GENOMIC DNA]</scope>
    <source>
        <strain evidence="4 5">DSM 14697</strain>
    </source>
</reference>
<dbReference type="EMBL" id="CP022203">
    <property type="protein sequence ID" value="ATB51099.1"/>
    <property type="molecule type" value="Genomic_DNA"/>
</dbReference>
<evidence type="ECO:0000256" key="2">
    <source>
        <dbReference type="ARBA" id="ARBA00022857"/>
    </source>
</evidence>
<dbReference type="PANTHER" id="PTHR42748">
    <property type="entry name" value="NITROGEN METABOLITE REPRESSION PROTEIN NMRA FAMILY MEMBER"/>
    <property type="match status" value="1"/>
</dbReference>
<dbReference type="InterPro" id="IPR051164">
    <property type="entry name" value="NmrA-like_oxidored"/>
</dbReference>
<dbReference type="Gene3D" id="3.40.50.720">
    <property type="entry name" value="NAD(P)-binding Rossmann-like Domain"/>
    <property type="match status" value="1"/>
</dbReference>
<evidence type="ECO:0000256" key="1">
    <source>
        <dbReference type="ARBA" id="ARBA00006328"/>
    </source>
</evidence>
<keyword evidence="5" id="KW-1185">Reference proteome</keyword>
<evidence type="ECO:0000313" key="4">
    <source>
        <dbReference type="EMBL" id="ATB51099.1"/>
    </source>
</evidence>
<dbReference type="InterPro" id="IPR008030">
    <property type="entry name" value="NmrA-like"/>
</dbReference>
<proteinExistence type="inferred from homology"/>
<evidence type="ECO:0000259" key="3">
    <source>
        <dbReference type="Pfam" id="PF05368"/>
    </source>
</evidence>
<organism evidence="4 5">
    <name type="scientific">Corallococcus macrosporus DSM 14697</name>
    <dbReference type="NCBI Taxonomy" id="1189310"/>
    <lineage>
        <taxon>Bacteria</taxon>
        <taxon>Pseudomonadati</taxon>
        <taxon>Myxococcota</taxon>
        <taxon>Myxococcia</taxon>
        <taxon>Myxococcales</taxon>
        <taxon>Cystobacterineae</taxon>
        <taxon>Myxococcaceae</taxon>
        <taxon>Corallococcus</taxon>
    </lineage>
</organism>
<name>A0A250K4R6_9BACT</name>
<gene>
    <name evidence="4" type="ORF">MYMAC_006756</name>
</gene>
<dbReference type="CDD" id="cd05251">
    <property type="entry name" value="NmrA_like_SDR_a"/>
    <property type="match status" value="1"/>
</dbReference>
<dbReference type="SUPFAM" id="SSF51735">
    <property type="entry name" value="NAD(P)-binding Rossmann-fold domains"/>
    <property type="match status" value="1"/>
</dbReference>
<accession>A0A250K4R6</accession>
<dbReference type="Proteomes" id="UP000217343">
    <property type="component" value="Chromosome"/>
</dbReference>
<dbReference type="RefSeq" id="WP_095961090.1">
    <property type="nucleotide sequence ID" value="NZ_CP022203.1"/>
</dbReference>
<protein>
    <submittedName>
        <fullName evidence="4">NmrA family transcriptional regulator</fullName>
    </submittedName>
</protein>
<keyword evidence="2" id="KW-0521">NADP</keyword>
<comment type="similarity">
    <text evidence="1">Belongs to the NmrA-type oxidoreductase family.</text>
</comment>
<dbReference type="InterPro" id="IPR036291">
    <property type="entry name" value="NAD(P)-bd_dom_sf"/>
</dbReference>